<feature type="non-terminal residue" evidence="1">
    <location>
        <position position="22"/>
    </location>
</feature>
<dbReference type="InterPro" id="IPR019546">
    <property type="entry name" value="TAT_signal_bac_arc"/>
</dbReference>
<dbReference type="EMBL" id="JBHSWU010001292">
    <property type="protein sequence ID" value="MFC6726659.1"/>
    <property type="molecule type" value="Genomic_DNA"/>
</dbReference>
<evidence type="ECO:0000313" key="1">
    <source>
        <dbReference type="EMBL" id="MFC6726659.1"/>
    </source>
</evidence>
<organism evidence="1 2">
    <name type="scientific">Halobium palmae</name>
    <dbReference type="NCBI Taxonomy" id="1776492"/>
    <lineage>
        <taxon>Archaea</taxon>
        <taxon>Methanobacteriati</taxon>
        <taxon>Methanobacteriota</taxon>
        <taxon>Stenosarchaea group</taxon>
        <taxon>Halobacteria</taxon>
        <taxon>Halobacteriales</taxon>
        <taxon>Haloferacaceae</taxon>
        <taxon>Halobium</taxon>
    </lineage>
</organism>
<dbReference type="AlphaFoldDB" id="A0ABD5S4N0"/>
<keyword evidence="2" id="KW-1185">Reference proteome</keyword>
<dbReference type="NCBIfam" id="TIGR01409">
    <property type="entry name" value="TAT_signal_seq"/>
    <property type="match status" value="1"/>
</dbReference>
<dbReference type="Proteomes" id="UP001596328">
    <property type="component" value="Unassembled WGS sequence"/>
</dbReference>
<accession>A0ABD5S4N0</accession>
<gene>
    <name evidence="1" type="ORF">ACFQE1_20270</name>
</gene>
<comment type="caution">
    <text evidence="1">The sequence shown here is derived from an EMBL/GenBank/DDBJ whole genome shotgun (WGS) entry which is preliminary data.</text>
</comment>
<protein>
    <submittedName>
        <fullName evidence="1">Twin-arginine translocation signal domain-containing protein</fullName>
    </submittedName>
</protein>
<proteinExistence type="predicted"/>
<evidence type="ECO:0000313" key="2">
    <source>
        <dbReference type="Proteomes" id="UP001596328"/>
    </source>
</evidence>
<name>A0ABD5S4N0_9EURY</name>
<reference evidence="1 2" key="1">
    <citation type="journal article" date="2019" name="Int. J. Syst. Evol. Microbiol.">
        <title>The Global Catalogue of Microorganisms (GCM) 10K type strain sequencing project: providing services to taxonomists for standard genome sequencing and annotation.</title>
        <authorList>
            <consortium name="The Broad Institute Genomics Platform"/>
            <consortium name="The Broad Institute Genome Sequencing Center for Infectious Disease"/>
            <person name="Wu L."/>
            <person name="Ma J."/>
        </authorList>
    </citation>
    <scope>NUCLEOTIDE SEQUENCE [LARGE SCALE GENOMIC DNA]</scope>
    <source>
        <strain evidence="1 2">NBRC 111368</strain>
    </source>
</reference>
<sequence>MNRRKFLAGVGGAGAVGGGAWV</sequence>